<dbReference type="Proteomes" id="UP000298517">
    <property type="component" value="Unassembled WGS sequence"/>
</dbReference>
<feature type="transmembrane region" description="Helical" evidence="1">
    <location>
        <begin position="134"/>
        <end position="155"/>
    </location>
</feature>
<keyword evidence="1" id="KW-0812">Transmembrane</keyword>
<organism evidence="2 3">
    <name type="scientific">Gramella jeungdoensis</name>
    <dbReference type="NCBI Taxonomy" id="708091"/>
    <lineage>
        <taxon>Bacteria</taxon>
        <taxon>Pseudomonadati</taxon>
        <taxon>Bacteroidota</taxon>
        <taxon>Flavobacteriia</taxon>
        <taxon>Flavobacteriales</taxon>
        <taxon>Flavobacteriaceae</taxon>
        <taxon>Christiangramia</taxon>
    </lineage>
</organism>
<evidence type="ECO:0000313" key="2">
    <source>
        <dbReference type="EMBL" id="TEW74017.1"/>
    </source>
</evidence>
<keyword evidence="1" id="KW-1133">Transmembrane helix</keyword>
<dbReference type="InterPro" id="IPR045625">
    <property type="entry name" value="DUF6427"/>
</dbReference>
<dbReference type="Pfam" id="PF19992">
    <property type="entry name" value="DUF6427"/>
    <property type="match status" value="1"/>
</dbReference>
<comment type="caution">
    <text evidence="2">The sequence shown here is derived from an EMBL/GenBank/DDBJ whole genome shotgun (WGS) entry which is preliminary data.</text>
</comment>
<gene>
    <name evidence="2" type="ORF">E2488_11120</name>
</gene>
<dbReference type="AlphaFoldDB" id="A0A4Y8AS32"/>
<evidence type="ECO:0000313" key="3">
    <source>
        <dbReference type="Proteomes" id="UP000298517"/>
    </source>
</evidence>
<name>A0A4Y8AS32_9FLAO</name>
<evidence type="ECO:0000256" key="1">
    <source>
        <dbReference type="SAM" id="Phobius"/>
    </source>
</evidence>
<feature type="transmembrane region" description="Helical" evidence="1">
    <location>
        <begin position="100"/>
        <end position="127"/>
    </location>
</feature>
<proteinExistence type="predicted"/>
<feature type="transmembrane region" description="Helical" evidence="1">
    <location>
        <begin position="49"/>
        <end position="80"/>
    </location>
</feature>
<reference evidence="2 3" key="1">
    <citation type="journal article" date="2011" name="J. Microbiol.">
        <title>Gramella jeungdoensis sp. nov., isolated from a solar saltern in Korea.</title>
        <authorList>
            <person name="Joung Y."/>
            <person name="Kim H."/>
            <person name="Jang T."/>
            <person name="Ahn T.S."/>
            <person name="Joh K."/>
        </authorList>
    </citation>
    <scope>NUCLEOTIDE SEQUENCE [LARGE SCALE GENOMIC DNA]</scope>
    <source>
        <strain evidence="2 3">KCTC 23123</strain>
    </source>
</reference>
<feature type="transmembrane region" description="Helical" evidence="1">
    <location>
        <begin position="239"/>
        <end position="255"/>
    </location>
</feature>
<feature type="transmembrane region" description="Helical" evidence="1">
    <location>
        <begin position="16"/>
        <end position="37"/>
    </location>
</feature>
<keyword evidence="3" id="KW-1185">Reference proteome</keyword>
<feature type="transmembrane region" description="Helical" evidence="1">
    <location>
        <begin position="182"/>
        <end position="202"/>
    </location>
</feature>
<feature type="transmembrane region" description="Helical" evidence="1">
    <location>
        <begin position="262"/>
        <end position="280"/>
    </location>
</feature>
<sequence>MATFLFRTIDFSKASLGLSLAIFIGFIFMLLLINFILRKNNLTGDNSYALYIIIVVLGSFYEIIFSINLFFSNLLLLFAFRKIYSLKSGFNTKSKLFDAGFWIGISAILYTWSVLFLVLVYISLFIYNKITLKNLAIPIIGFLFPVIVFFTYHFYFDSVELFYSKLVFNYNVDFSNYNQLKYVLPLSLLITILIWSVIFLTPKILQVSTTFKSALQLIIGHFIISVIIIVFSIQRNGSELLFLVFPSGIIIANFLQKTSSNLLKNLVLYLFLIVSVVVYFL</sequence>
<evidence type="ECO:0008006" key="4">
    <source>
        <dbReference type="Google" id="ProtNLM"/>
    </source>
</evidence>
<feature type="transmembrane region" description="Helical" evidence="1">
    <location>
        <begin position="214"/>
        <end position="233"/>
    </location>
</feature>
<dbReference type="EMBL" id="SNQI01000003">
    <property type="protein sequence ID" value="TEW74017.1"/>
    <property type="molecule type" value="Genomic_DNA"/>
</dbReference>
<accession>A0A4Y8AS32</accession>
<protein>
    <recommendedName>
        <fullName evidence="4">Beta-carotene 15,15'-monooxygenase</fullName>
    </recommendedName>
</protein>
<keyword evidence="1" id="KW-0472">Membrane</keyword>